<reference evidence="4 5" key="1">
    <citation type="submission" date="2018-11" db="EMBL/GenBank/DDBJ databases">
        <title>Whole genome sequence of Streptomyces paromomycinus NBRC 15454(T).</title>
        <authorList>
            <person name="Komaki H."/>
            <person name="Tamura T."/>
        </authorList>
    </citation>
    <scope>NUCLEOTIDE SEQUENCE [LARGE SCALE GENOMIC DNA]</scope>
    <source>
        <strain evidence="4 5">NBRC 15454</strain>
    </source>
</reference>
<dbReference type="SUPFAM" id="SSF55831">
    <property type="entry name" value="Thymidylate synthase/dCMP hydroxymethylase"/>
    <property type="match status" value="1"/>
</dbReference>
<organism evidence="4 5">
    <name type="scientific">Streptomyces paromomycinus</name>
    <name type="common">Streptomyces rimosus subsp. paromomycinus</name>
    <dbReference type="NCBI Taxonomy" id="92743"/>
    <lineage>
        <taxon>Bacteria</taxon>
        <taxon>Bacillati</taxon>
        <taxon>Actinomycetota</taxon>
        <taxon>Actinomycetes</taxon>
        <taxon>Kitasatosporales</taxon>
        <taxon>Streptomycetaceae</taxon>
        <taxon>Streptomyces</taxon>
    </lineage>
</organism>
<protein>
    <submittedName>
        <fullName evidence="4">Thymidylate synthase</fullName>
    </submittedName>
</protein>
<dbReference type="Proteomes" id="UP000286746">
    <property type="component" value="Unassembled WGS sequence"/>
</dbReference>
<dbReference type="PANTHER" id="PTHR11548:SF9">
    <property type="entry name" value="THYMIDYLATE SYNTHASE"/>
    <property type="match status" value="1"/>
</dbReference>
<dbReference type="EMBL" id="BHZD01000001">
    <property type="protein sequence ID" value="GCD40730.1"/>
    <property type="molecule type" value="Genomic_DNA"/>
</dbReference>
<evidence type="ECO:0000313" key="5">
    <source>
        <dbReference type="Proteomes" id="UP000286746"/>
    </source>
</evidence>
<gene>
    <name evidence="4" type="primary">thyA</name>
    <name evidence="4" type="ORF">GKJPGBOP_00383</name>
</gene>
<dbReference type="PANTHER" id="PTHR11548">
    <property type="entry name" value="THYMIDYLATE SYNTHASE 1"/>
    <property type="match status" value="1"/>
</dbReference>
<dbReference type="CDD" id="cd00351">
    <property type="entry name" value="TS_Pyrimidine_HMase"/>
    <property type="match status" value="1"/>
</dbReference>
<accession>A0A401VUI2</accession>
<sequence length="337" mass="37870">MNMPLYHSFQDAYLAQLRETFENSAYRNAPRGFRSRERIGVAFGLLDPVQRHLALPARRANLVFNYAEALWYLSGTNGLDFIGHYASSIAHYSQDGRTLQGTAYGPRIFRHPPDGLDQWQNVLNTLREDPDSKRAVMQIFTPRELTVPGNIDVACTLALQFMIREGKLCTVAFMRANDAFRGMVSDVFSFTVLQEVMARELGVGVGSYSHHVGSVHVYDSDAPWAEQVLAEAARSPTPPAPFPAMPPQDNWPCIQEVLNWEARLRTDSVQLSPSALERLDLPPYWRNVIGLFECYRQVRHGTGLAPRVAAVLPGLHRRALATRWPRHFAGALAQSRA</sequence>
<evidence type="ECO:0000256" key="2">
    <source>
        <dbReference type="ARBA" id="ARBA00022679"/>
    </source>
</evidence>
<name>A0A401VUI2_STREY</name>
<evidence type="ECO:0000256" key="1">
    <source>
        <dbReference type="ARBA" id="ARBA00022603"/>
    </source>
</evidence>
<evidence type="ECO:0000313" key="4">
    <source>
        <dbReference type="EMBL" id="GCD40730.1"/>
    </source>
</evidence>
<dbReference type="Gene3D" id="3.30.572.10">
    <property type="entry name" value="Thymidylate synthase/dCMP hydroxymethylase domain"/>
    <property type="match status" value="1"/>
</dbReference>
<feature type="domain" description="Thymidylate synthase/dCMP hydroxymethylase" evidence="3">
    <location>
        <begin position="55"/>
        <end position="234"/>
    </location>
</feature>
<dbReference type="GO" id="GO:0004799">
    <property type="term" value="F:thymidylate synthase activity"/>
    <property type="evidence" value="ECO:0007669"/>
    <property type="project" value="TreeGrafter"/>
</dbReference>
<evidence type="ECO:0000259" key="3">
    <source>
        <dbReference type="Pfam" id="PF00303"/>
    </source>
</evidence>
<dbReference type="GO" id="GO:0006231">
    <property type="term" value="P:dTMP biosynthetic process"/>
    <property type="evidence" value="ECO:0007669"/>
    <property type="project" value="TreeGrafter"/>
</dbReference>
<dbReference type="InterPro" id="IPR023451">
    <property type="entry name" value="Thymidate_synth/dCMP_Mease_dom"/>
</dbReference>
<dbReference type="InterPro" id="IPR045097">
    <property type="entry name" value="Thymidate_synth/dCMP_Mease"/>
</dbReference>
<dbReference type="GO" id="GO:0005829">
    <property type="term" value="C:cytosol"/>
    <property type="evidence" value="ECO:0007669"/>
    <property type="project" value="TreeGrafter"/>
</dbReference>
<dbReference type="InterPro" id="IPR036926">
    <property type="entry name" value="Thymidate_synth/dCMP_Mease_sf"/>
</dbReference>
<dbReference type="AlphaFoldDB" id="A0A401VUI2"/>
<keyword evidence="1" id="KW-0489">Methyltransferase</keyword>
<dbReference type="RefSeq" id="WP_125051207.1">
    <property type="nucleotide sequence ID" value="NZ_BHZD01000001.1"/>
</dbReference>
<comment type="caution">
    <text evidence="4">The sequence shown here is derived from an EMBL/GenBank/DDBJ whole genome shotgun (WGS) entry which is preliminary data.</text>
</comment>
<dbReference type="GO" id="GO:0032259">
    <property type="term" value="P:methylation"/>
    <property type="evidence" value="ECO:0007669"/>
    <property type="project" value="UniProtKB-KW"/>
</dbReference>
<proteinExistence type="predicted"/>
<keyword evidence="5" id="KW-1185">Reference proteome</keyword>
<keyword evidence="2" id="KW-0808">Transferase</keyword>
<dbReference type="Pfam" id="PF00303">
    <property type="entry name" value="Thymidylat_synt"/>
    <property type="match status" value="1"/>
</dbReference>